<reference evidence="2" key="1">
    <citation type="submission" date="2017-06" db="EMBL/GenBank/DDBJ databases">
        <authorList>
            <person name="Cremers G."/>
        </authorList>
    </citation>
    <scope>NUCLEOTIDE SEQUENCE [LARGE SCALE GENOMIC DNA]</scope>
</reference>
<name>A0A284VUE3_9EURY</name>
<dbReference type="EMBL" id="FZMP01000249">
    <property type="protein sequence ID" value="SNQ62921.1"/>
    <property type="molecule type" value="Genomic_DNA"/>
</dbReference>
<sequence length="46" mass="5607">MIKVNERVGEWEWGLVKKVVPTRSLEYHYDYYNIYSFPSANFVHKI</sequence>
<keyword evidence="2" id="KW-1185">Reference proteome</keyword>
<organism evidence="1 2">
    <name type="scientific">Candidatus Methanoperedens nitratireducens</name>
    <dbReference type="NCBI Taxonomy" id="1392998"/>
    <lineage>
        <taxon>Archaea</taxon>
        <taxon>Methanobacteriati</taxon>
        <taxon>Methanobacteriota</taxon>
        <taxon>Stenosarchaea group</taxon>
        <taxon>Methanomicrobia</taxon>
        <taxon>Methanosarcinales</taxon>
        <taxon>ANME-2 cluster</taxon>
        <taxon>Candidatus Methanoperedentaceae</taxon>
        <taxon>Candidatus Methanoperedens</taxon>
    </lineage>
</organism>
<accession>A0A284VUE3</accession>
<protein>
    <submittedName>
        <fullName evidence="1">Uncharacterized protein</fullName>
    </submittedName>
</protein>
<evidence type="ECO:0000313" key="1">
    <source>
        <dbReference type="EMBL" id="SNQ62921.1"/>
    </source>
</evidence>
<evidence type="ECO:0000313" key="2">
    <source>
        <dbReference type="Proteomes" id="UP000218615"/>
    </source>
</evidence>
<gene>
    <name evidence="1" type="ORF">MNV_980023</name>
</gene>
<proteinExistence type="predicted"/>
<dbReference type="Proteomes" id="UP000218615">
    <property type="component" value="Unassembled WGS sequence"/>
</dbReference>
<dbReference type="AlphaFoldDB" id="A0A284VUE3"/>